<dbReference type="Proteomes" id="UP001218218">
    <property type="component" value="Unassembled WGS sequence"/>
</dbReference>
<evidence type="ECO:0000256" key="1">
    <source>
        <dbReference type="SAM" id="MobiDB-lite"/>
    </source>
</evidence>
<protein>
    <submittedName>
        <fullName evidence="2">Uncharacterized protein</fullName>
    </submittedName>
</protein>
<feature type="region of interest" description="Disordered" evidence="1">
    <location>
        <begin position="301"/>
        <end position="322"/>
    </location>
</feature>
<proteinExistence type="predicted"/>
<reference evidence="2" key="1">
    <citation type="submission" date="2023-03" db="EMBL/GenBank/DDBJ databases">
        <title>Massive genome expansion in bonnet fungi (Mycena s.s.) driven by repeated elements and novel gene families across ecological guilds.</title>
        <authorList>
            <consortium name="Lawrence Berkeley National Laboratory"/>
            <person name="Harder C.B."/>
            <person name="Miyauchi S."/>
            <person name="Viragh M."/>
            <person name="Kuo A."/>
            <person name="Thoen E."/>
            <person name="Andreopoulos B."/>
            <person name="Lu D."/>
            <person name="Skrede I."/>
            <person name="Drula E."/>
            <person name="Henrissat B."/>
            <person name="Morin E."/>
            <person name="Kohler A."/>
            <person name="Barry K."/>
            <person name="LaButti K."/>
            <person name="Morin E."/>
            <person name="Salamov A."/>
            <person name="Lipzen A."/>
            <person name="Mereny Z."/>
            <person name="Hegedus B."/>
            <person name="Baldrian P."/>
            <person name="Stursova M."/>
            <person name="Weitz H."/>
            <person name="Taylor A."/>
            <person name="Grigoriev I.V."/>
            <person name="Nagy L.G."/>
            <person name="Martin F."/>
            <person name="Kauserud H."/>
        </authorList>
    </citation>
    <scope>NUCLEOTIDE SEQUENCE</scope>
    <source>
        <strain evidence="2">CBHHK002</strain>
    </source>
</reference>
<gene>
    <name evidence="2" type="ORF">DFH08DRAFT_805059</name>
</gene>
<comment type="caution">
    <text evidence="2">The sequence shown here is derived from an EMBL/GenBank/DDBJ whole genome shotgun (WGS) entry which is preliminary data.</text>
</comment>
<keyword evidence="3" id="KW-1185">Reference proteome</keyword>
<dbReference type="EMBL" id="JARIHO010000011">
    <property type="protein sequence ID" value="KAJ7353517.1"/>
    <property type="molecule type" value="Genomic_DNA"/>
</dbReference>
<sequence>MADPALLLLQLRRHRRRSRRRLGGRAARDMEGGDDRGVLLDAHIVRHAVGALLRSTMARGLNSASTAIIFSLRSVKLLHSASSASHALPNTWIHPCSLFEFHFAFAVAEVGLRQKMPPRFSDQRDADRGFGGVAPLLTAGLSSTAWRERRTAGENGWNGEQDMRRVSTTSERTLVHFLALRSGSGKIRRARLELKGAAAETRRQGCRRCQELRRVATLCARVCSIARAQPPRIPSAPRRLRSLHDSRCEAVGVRQRGKAGRALSALHGANNRPKQTLCWEFDMRRGTHTEHDLRERLVHAAAETRRRGGDSEHGRDGVREGDAWPSLAAAAGAKATESRLAREHSEHNGIHVTENVVVARFGPAPTLAEIKPA</sequence>
<name>A0AAD7EWE7_9AGAR</name>
<accession>A0AAD7EWE7</accession>
<organism evidence="2 3">
    <name type="scientific">Mycena albidolilacea</name>
    <dbReference type="NCBI Taxonomy" id="1033008"/>
    <lineage>
        <taxon>Eukaryota</taxon>
        <taxon>Fungi</taxon>
        <taxon>Dikarya</taxon>
        <taxon>Basidiomycota</taxon>
        <taxon>Agaricomycotina</taxon>
        <taxon>Agaricomycetes</taxon>
        <taxon>Agaricomycetidae</taxon>
        <taxon>Agaricales</taxon>
        <taxon>Marasmiineae</taxon>
        <taxon>Mycenaceae</taxon>
        <taxon>Mycena</taxon>
    </lineage>
</organism>
<dbReference type="AlphaFoldDB" id="A0AAD7EWE7"/>
<evidence type="ECO:0000313" key="3">
    <source>
        <dbReference type="Proteomes" id="UP001218218"/>
    </source>
</evidence>
<evidence type="ECO:0000313" key="2">
    <source>
        <dbReference type="EMBL" id="KAJ7353517.1"/>
    </source>
</evidence>